<accession>O14382</accession>
<evidence type="ECO:0000313" key="1">
    <source>
        <dbReference type="EMBL" id="AAB63870.1"/>
    </source>
</evidence>
<protein>
    <submittedName>
        <fullName evidence="1">Uncharacterized protein</fullName>
    </submittedName>
</protein>
<proteinExistence type="evidence at transcript level"/>
<sequence>DFQSVGDVNVKVNRNTREISFIYMLMSTNWKWPSKFPLYIPYKMFK</sequence>
<organism evidence="1">
    <name type="scientific">Schizosaccharomyces pombe</name>
    <name type="common">Fission yeast</name>
    <dbReference type="NCBI Taxonomy" id="4896"/>
    <lineage>
        <taxon>Eukaryota</taxon>
        <taxon>Fungi</taxon>
        <taxon>Dikarya</taxon>
        <taxon>Ascomycota</taxon>
        <taxon>Taphrinomycotina</taxon>
        <taxon>Schizosaccharomycetes</taxon>
        <taxon>Schizosaccharomycetales</taxon>
        <taxon>Schizosaccharomycetaceae</taxon>
        <taxon>Schizosaccharomyces</taxon>
    </lineage>
</organism>
<dbReference type="AlphaFoldDB" id="O14382"/>
<name>O14382_SCHPM</name>
<feature type="non-terminal residue" evidence="1">
    <location>
        <position position="1"/>
    </location>
</feature>
<dbReference type="EMBL" id="U97378">
    <property type="protein sequence ID" value="AAB63870.1"/>
    <property type="molecule type" value="mRNA"/>
</dbReference>
<reference evidence="1" key="1">
    <citation type="submission" date="1997-04" db="EMBL/GenBank/DDBJ databases">
        <authorList>
            <person name="Jang Y.-J."/>
            <person name="Yoo H.-S."/>
        </authorList>
    </citation>
    <scope>NUCLEOTIDE SEQUENCE</scope>
    <source>
        <strain evidence="1">972h-</strain>
    </source>
</reference>